<evidence type="ECO:0000313" key="1">
    <source>
        <dbReference type="EMBL" id="KAG8549403.1"/>
    </source>
</evidence>
<comment type="caution">
    <text evidence="1">The sequence shown here is derived from an EMBL/GenBank/DDBJ whole genome shotgun (WGS) entry which is preliminary data.</text>
</comment>
<name>A0AAV6ZTM5_ENGPU</name>
<proteinExistence type="predicted"/>
<evidence type="ECO:0000313" key="2">
    <source>
        <dbReference type="Proteomes" id="UP000824782"/>
    </source>
</evidence>
<gene>
    <name evidence="1" type="ORF">GDO81_021290</name>
</gene>
<dbReference type="Proteomes" id="UP000824782">
    <property type="component" value="Unassembled WGS sequence"/>
</dbReference>
<dbReference type="PANTHER" id="PTHR31635:SF196">
    <property type="entry name" value="REVERSE TRANSCRIPTASE DOMAIN-CONTAINING PROTEIN-RELATED"/>
    <property type="match status" value="1"/>
</dbReference>
<dbReference type="PANTHER" id="PTHR31635">
    <property type="entry name" value="REVERSE TRANSCRIPTASE DOMAIN-CONTAINING PROTEIN-RELATED"/>
    <property type="match status" value="1"/>
</dbReference>
<keyword evidence="2" id="KW-1185">Reference proteome</keyword>
<sequence length="85" mass="10028">MAARLVMFKMIRLPQALFKFQNCPVVIPNKYRNILNILRNFLWNGKRARISLGKLYSQVNKGGLNLPDFKSYFLAVQWQNMIDHD</sequence>
<organism evidence="1 2">
    <name type="scientific">Engystomops pustulosus</name>
    <name type="common">Tungara frog</name>
    <name type="synonym">Physalaemus pustulosus</name>
    <dbReference type="NCBI Taxonomy" id="76066"/>
    <lineage>
        <taxon>Eukaryota</taxon>
        <taxon>Metazoa</taxon>
        <taxon>Chordata</taxon>
        <taxon>Craniata</taxon>
        <taxon>Vertebrata</taxon>
        <taxon>Euteleostomi</taxon>
        <taxon>Amphibia</taxon>
        <taxon>Batrachia</taxon>
        <taxon>Anura</taxon>
        <taxon>Neobatrachia</taxon>
        <taxon>Hyloidea</taxon>
        <taxon>Leptodactylidae</taxon>
        <taxon>Leiuperinae</taxon>
        <taxon>Engystomops</taxon>
    </lineage>
</organism>
<dbReference type="EMBL" id="WNYA01000186">
    <property type="protein sequence ID" value="KAG8549403.1"/>
    <property type="molecule type" value="Genomic_DNA"/>
</dbReference>
<reference evidence="1" key="1">
    <citation type="thesis" date="2020" institute="ProQuest LLC" country="789 East Eisenhower Parkway, Ann Arbor, MI, USA">
        <title>Comparative Genomics and Chromosome Evolution.</title>
        <authorList>
            <person name="Mudd A.B."/>
        </authorList>
    </citation>
    <scope>NUCLEOTIDE SEQUENCE</scope>
    <source>
        <strain evidence="1">237g6f4</strain>
        <tissue evidence="1">Blood</tissue>
    </source>
</reference>
<protein>
    <submittedName>
        <fullName evidence="1">Uncharacterized protein</fullName>
    </submittedName>
</protein>
<accession>A0AAV6ZTM5</accession>
<dbReference type="AlphaFoldDB" id="A0AAV6ZTM5"/>